<dbReference type="GO" id="GO:1990904">
    <property type="term" value="C:ribonucleoprotein complex"/>
    <property type="evidence" value="ECO:0007669"/>
    <property type="project" value="UniProtKB-KW"/>
</dbReference>
<gene>
    <name evidence="5" type="ORF">ENT87_07020</name>
    <name evidence="6" type="ORF">ENU30_03975</name>
</gene>
<evidence type="ECO:0000256" key="2">
    <source>
        <dbReference type="ARBA" id="ARBA00022980"/>
    </source>
</evidence>
<comment type="caution">
    <text evidence="5">The sequence shown here is derived from an EMBL/GenBank/DDBJ whole genome shotgun (WGS) entry which is preliminary data.</text>
</comment>
<dbReference type="EMBL" id="DTAI01000208">
    <property type="protein sequence ID" value="HGN37280.1"/>
    <property type="molecule type" value="Genomic_DNA"/>
</dbReference>
<keyword evidence="3" id="KW-0687">Ribonucleoprotein</keyword>
<feature type="compositionally biased region" description="Basic and acidic residues" evidence="4">
    <location>
        <begin position="19"/>
        <end position="33"/>
    </location>
</feature>
<accession>A0A7J3I939</accession>
<evidence type="ECO:0000256" key="1">
    <source>
        <dbReference type="ARBA" id="ARBA00009106"/>
    </source>
</evidence>
<dbReference type="EMBL" id="DTBZ01000077">
    <property type="protein sequence ID" value="HGQ18118.1"/>
    <property type="molecule type" value="Genomic_DNA"/>
</dbReference>
<evidence type="ECO:0000313" key="5">
    <source>
        <dbReference type="EMBL" id="HGN37280.1"/>
    </source>
</evidence>
<dbReference type="InterPro" id="IPR004977">
    <property type="entry name" value="Ribosomal_eS25"/>
</dbReference>
<comment type="similarity">
    <text evidence="1">Belongs to the eukaryotic ribosomal protein eS25 family.</text>
</comment>
<dbReference type="GO" id="GO:0005840">
    <property type="term" value="C:ribosome"/>
    <property type="evidence" value="ECO:0007669"/>
    <property type="project" value="UniProtKB-KW"/>
</dbReference>
<evidence type="ECO:0000256" key="4">
    <source>
        <dbReference type="SAM" id="MobiDB-lite"/>
    </source>
</evidence>
<dbReference type="AlphaFoldDB" id="A0A7J3I939"/>
<organism evidence="5">
    <name type="scientific">Ignisphaera aggregans</name>
    <dbReference type="NCBI Taxonomy" id="334771"/>
    <lineage>
        <taxon>Archaea</taxon>
        <taxon>Thermoproteota</taxon>
        <taxon>Thermoprotei</taxon>
        <taxon>Desulfurococcales</taxon>
        <taxon>Desulfurococcaceae</taxon>
        <taxon>Ignisphaera</taxon>
    </lineage>
</organism>
<evidence type="ECO:0000313" key="6">
    <source>
        <dbReference type="EMBL" id="HGQ18118.1"/>
    </source>
</evidence>
<evidence type="ECO:0008006" key="7">
    <source>
        <dbReference type="Google" id="ProtNLM"/>
    </source>
</evidence>
<proteinExistence type="inferred from homology"/>
<feature type="region of interest" description="Disordered" evidence="4">
    <location>
        <begin position="1"/>
        <end position="33"/>
    </location>
</feature>
<dbReference type="Gene3D" id="3.30.63.20">
    <property type="match status" value="1"/>
</dbReference>
<reference evidence="5" key="1">
    <citation type="journal article" date="2020" name="mSystems">
        <title>Genome- and Community-Level Interaction Insights into Carbon Utilization and Element Cycling Functions of Hydrothermarchaeota in Hydrothermal Sediment.</title>
        <authorList>
            <person name="Zhou Z."/>
            <person name="Liu Y."/>
            <person name="Xu W."/>
            <person name="Pan J."/>
            <person name="Luo Z.H."/>
            <person name="Li M."/>
        </authorList>
    </citation>
    <scope>NUCLEOTIDE SEQUENCE [LARGE SCALE GENOMIC DNA]</scope>
    <source>
        <strain evidence="5">SpSt-618</strain>
        <strain evidence="6">SpSt-657</strain>
    </source>
</reference>
<evidence type="ECO:0000256" key="3">
    <source>
        <dbReference type="ARBA" id="ARBA00023274"/>
    </source>
</evidence>
<protein>
    <recommendedName>
        <fullName evidence="7">30S ribosomal protein S25e</fullName>
    </recommendedName>
</protein>
<name>A0A7J3I939_9CREN</name>
<keyword evidence="2" id="KW-0689">Ribosomal protein</keyword>
<sequence>MGTKGGKPLSTLEKRQKKIAKEEKKSAKEEKKETKATFIDESLVLKAGEELENSGFATAFALTQKLNIKYSIAKRIIKELVNRNEASILTKSRRVIIVTARK</sequence>
<dbReference type="Pfam" id="PF03297">
    <property type="entry name" value="Ribosomal_S25"/>
    <property type="match status" value="1"/>
</dbReference>